<dbReference type="PANTHER" id="PTHR43646:SF2">
    <property type="entry name" value="GLYCOSYLTRANSFERASE 2-LIKE DOMAIN-CONTAINING PROTEIN"/>
    <property type="match status" value="1"/>
</dbReference>
<comment type="caution">
    <text evidence="7">The sequence shown here is derived from an EMBL/GenBank/DDBJ whole genome shotgun (WGS) entry which is preliminary data.</text>
</comment>
<dbReference type="Proteomes" id="UP000321926">
    <property type="component" value="Unassembled WGS sequence"/>
</dbReference>
<dbReference type="InterPro" id="IPR001173">
    <property type="entry name" value="Glyco_trans_2-like"/>
</dbReference>
<feature type="domain" description="Glycosyltransferase 2-like" evidence="6">
    <location>
        <begin position="6"/>
        <end position="124"/>
    </location>
</feature>
<reference evidence="7 8" key="1">
    <citation type="submission" date="2019-08" db="EMBL/GenBank/DDBJ databases">
        <authorList>
            <person name="Shi S."/>
        </authorList>
    </citation>
    <scope>NUCLEOTIDE SEQUENCE [LARGE SCALE GENOMIC DNA]</scope>
    <source>
        <strain evidence="7 8">GY10130</strain>
    </source>
</reference>
<name>A0A5C8K7W1_9BACT</name>
<keyword evidence="8" id="KW-1185">Reference proteome</keyword>
<gene>
    <name evidence="7" type="ORF">FVR03_06860</name>
</gene>
<keyword evidence="3" id="KW-0328">Glycosyltransferase</keyword>
<evidence type="ECO:0000256" key="5">
    <source>
        <dbReference type="ARBA" id="ARBA00023136"/>
    </source>
</evidence>
<dbReference type="InterPro" id="IPR029044">
    <property type="entry name" value="Nucleotide-diphossugar_trans"/>
</dbReference>
<evidence type="ECO:0000259" key="6">
    <source>
        <dbReference type="Pfam" id="PF00535"/>
    </source>
</evidence>
<evidence type="ECO:0000256" key="4">
    <source>
        <dbReference type="ARBA" id="ARBA00022679"/>
    </source>
</evidence>
<dbReference type="PANTHER" id="PTHR43646">
    <property type="entry name" value="GLYCOSYLTRANSFERASE"/>
    <property type="match status" value="1"/>
</dbReference>
<evidence type="ECO:0000313" key="8">
    <source>
        <dbReference type="Proteomes" id="UP000321926"/>
    </source>
</evidence>
<evidence type="ECO:0000256" key="3">
    <source>
        <dbReference type="ARBA" id="ARBA00022676"/>
    </source>
</evidence>
<dbReference type="Pfam" id="PF00535">
    <property type="entry name" value="Glycos_transf_2"/>
    <property type="match status" value="1"/>
</dbReference>
<dbReference type="OrthoDB" id="9810303at2"/>
<keyword evidence="5" id="KW-0472">Membrane</keyword>
<evidence type="ECO:0000256" key="2">
    <source>
        <dbReference type="ARBA" id="ARBA00022475"/>
    </source>
</evidence>
<dbReference type="CDD" id="cd02522">
    <property type="entry name" value="GT_2_like_a"/>
    <property type="match status" value="1"/>
</dbReference>
<dbReference type="Gene3D" id="3.90.550.10">
    <property type="entry name" value="Spore Coat Polysaccharide Biosynthesis Protein SpsA, Chain A"/>
    <property type="match status" value="1"/>
</dbReference>
<organism evidence="7 8">
    <name type="scientific">Pontibacter qinzhouensis</name>
    <dbReference type="NCBI Taxonomy" id="2603253"/>
    <lineage>
        <taxon>Bacteria</taxon>
        <taxon>Pseudomonadati</taxon>
        <taxon>Bacteroidota</taxon>
        <taxon>Cytophagia</taxon>
        <taxon>Cytophagales</taxon>
        <taxon>Hymenobacteraceae</taxon>
        <taxon>Pontibacter</taxon>
    </lineage>
</organism>
<accession>A0A5C8K7W1</accession>
<dbReference type="NCBIfam" id="TIGR04283">
    <property type="entry name" value="glyco_like_mftF"/>
    <property type="match status" value="1"/>
</dbReference>
<dbReference type="InterPro" id="IPR026461">
    <property type="entry name" value="Trfase_2_rSAM/seldom_assoc"/>
</dbReference>
<dbReference type="SUPFAM" id="SSF53448">
    <property type="entry name" value="Nucleotide-diphospho-sugar transferases"/>
    <property type="match status" value="1"/>
</dbReference>
<evidence type="ECO:0000256" key="1">
    <source>
        <dbReference type="ARBA" id="ARBA00004236"/>
    </source>
</evidence>
<protein>
    <submittedName>
        <fullName evidence="7">Glycosyltransferase</fullName>
    </submittedName>
</protein>
<sequence length="232" mass="26177">MAESISILIPTYNEAGGIVRLLQYLQQHAPAAEFLVVDGGSTDNTQALAKAAGAKVLTSPKKGRAAQMNAGARAAAGELLYFLHADTFPPAHFVSLISESLAAGYGAGCFRLRFDMDHWFLKANAFFTRFNVDRFRFGDQSLFIRKELFEQAGGFREDLMVMEDQEIIGRIRQVSRFKLLPAAVTTSAQKYRENGVYRLQSIFFVIYTLYYLKVPQQKLRSIYNRLIRKSKL</sequence>
<dbReference type="GO" id="GO:0005886">
    <property type="term" value="C:plasma membrane"/>
    <property type="evidence" value="ECO:0007669"/>
    <property type="project" value="UniProtKB-SubCell"/>
</dbReference>
<comment type="subcellular location">
    <subcellularLocation>
        <location evidence="1">Cell membrane</location>
    </subcellularLocation>
</comment>
<dbReference type="RefSeq" id="WP_147920997.1">
    <property type="nucleotide sequence ID" value="NZ_VRTY01000019.1"/>
</dbReference>
<evidence type="ECO:0000313" key="7">
    <source>
        <dbReference type="EMBL" id="TXK49098.1"/>
    </source>
</evidence>
<keyword evidence="2" id="KW-1003">Cell membrane</keyword>
<dbReference type="AlphaFoldDB" id="A0A5C8K7W1"/>
<dbReference type="GO" id="GO:0016757">
    <property type="term" value="F:glycosyltransferase activity"/>
    <property type="evidence" value="ECO:0007669"/>
    <property type="project" value="UniProtKB-KW"/>
</dbReference>
<keyword evidence="4 7" id="KW-0808">Transferase</keyword>
<proteinExistence type="predicted"/>
<dbReference type="EMBL" id="VRTY01000019">
    <property type="protein sequence ID" value="TXK49098.1"/>
    <property type="molecule type" value="Genomic_DNA"/>
</dbReference>